<dbReference type="GeneTree" id="ENSGT00940000164254"/>
<evidence type="ECO:0000256" key="3">
    <source>
        <dbReference type="ARBA" id="ARBA00023125"/>
    </source>
</evidence>
<dbReference type="InterPro" id="IPR036960">
    <property type="entry name" value="T-box_sf"/>
</dbReference>
<evidence type="ECO:0000313" key="8">
    <source>
        <dbReference type="Ensembl" id="ENSACIP00000011654.1"/>
    </source>
</evidence>
<dbReference type="InterPro" id="IPR001699">
    <property type="entry name" value="TF_T-box"/>
</dbReference>
<dbReference type="GO" id="GO:0005634">
    <property type="term" value="C:nucleus"/>
    <property type="evidence" value="ECO:0007669"/>
    <property type="project" value="UniProtKB-SubCell"/>
</dbReference>
<reference evidence="8" key="1">
    <citation type="submission" date="2025-08" db="UniProtKB">
        <authorList>
            <consortium name="Ensembl"/>
        </authorList>
    </citation>
    <scope>IDENTIFICATION</scope>
</reference>
<dbReference type="PRINTS" id="PR00937">
    <property type="entry name" value="TBOX"/>
</dbReference>
<dbReference type="GO" id="GO:0000978">
    <property type="term" value="F:RNA polymerase II cis-regulatory region sequence-specific DNA binding"/>
    <property type="evidence" value="ECO:0007669"/>
    <property type="project" value="InterPro"/>
</dbReference>
<dbReference type="InterPro" id="IPR008967">
    <property type="entry name" value="p53-like_TF_DNA-bd_sf"/>
</dbReference>
<reference evidence="8" key="2">
    <citation type="submission" date="2025-09" db="UniProtKB">
        <authorList>
            <consortium name="Ensembl"/>
        </authorList>
    </citation>
    <scope>IDENTIFICATION</scope>
</reference>
<evidence type="ECO:0000256" key="2">
    <source>
        <dbReference type="ARBA" id="ARBA00023015"/>
    </source>
</evidence>
<keyword evidence="3 6" id="KW-0238">DNA-binding</keyword>
<dbReference type="Ensembl" id="ENSACIT00000011985.1">
    <property type="protein sequence ID" value="ENSACIP00000011654.1"/>
    <property type="gene ID" value="ENSACIG00000009104.1"/>
</dbReference>
<sequence>MCILSLLCLKKKKKKKGRGVKQSYRYYRLQTFKYHFKHSTSQKACRHVNKEPKAILNCRFNPDMSSSYQPGGIKMTLENAHLWQSFHSVGTEMIITKHGRRMFPHCGVRVSGLQPFANYVVMLDIIPLDGFKYKWKKEQWEVAGLADPHPPCRTYMHPDSPAPGSHWMKQPVSFPKLKLTNNTLNQHSHVRPFFFFFLPPLLKNCMSCWSSCEAAVLTTTPPCWLNYNTICLM</sequence>
<evidence type="ECO:0000313" key="9">
    <source>
        <dbReference type="Proteomes" id="UP000261340"/>
    </source>
</evidence>
<dbReference type="GO" id="GO:0007389">
    <property type="term" value="P:pattern specification process"/>
    <property type="evidence" value="ECO:0007669"/>
    <property type="project" value="TreeGrafter"/>
</dbReference>
<evidence type="ECO:0000259" key="7">
    <source>
        <dbReference type="PROSITE" id="PS50252"/>
    </source>
</evidence>
<evidence type="ECO:0000256" key="1">
    <source>
        <dbReference type="ARBA" id="ARBA00004123"/>
    </source>
</evidence>
<dbReference type="SUPFAM" id="SSF49417">
    <property type="entry name" value="p53-like transcription factors"/>
    <property type="match status" value="1"/>
</dbReference>
<dbReference type="Pfam" id="PF00907">
    <property type="entry name" value="T-box"/>
    <property type="match status" value="1"/>
</dbReference>
<keyword evidence="4" id="KW-0804">Transcription</keyword>
<dbReference type="PROSITE" id="PS50252">
    <property type="entry name" value="TBOX_3"/>
    <property type="match status" value="1"/>
</dbReference>
<evidence type="ECO:0000256" key="6">
    <source>
        <dbReference type="PROSITE-ProRule" id="PRU00201"/>
    </source>
</evidence>
<dbReference type="PANTHER" id="PTHR11267:SF204">
    <property type="entry name" value="SPADETAIL"/>
    <property type="match status" value="1"/>
</dbReference>
<dbReference type="GO" id="GO:0045893">
    <property type="term" value="P:positive regulation of DNA-templated transcription"/>
    <property type="evidence" value="ECO:0007669"/>
    <property type="project" value="InterPro"/>
</dbReference>
<organism evidence="8 9">
    <name type="scientific">Amphilophus citrinellus</name>
    <name type="common">Midas cichlid</name>
    <name type="synonym">Cichlasoma citrinellum</name>
    <dbReference type="NCBI Taxonomy" id="61819"/>
    <lineage>
        <taxon>Eukaryota</taxon>
        <taxon>Metazoa</taxon>
        <taxon>Chordata</taxon>
        <taxon>Craniata</taxon>
        <taxon>Vertebrata</taxon>
        <taxon>Euteleostomi</taxon>
        <taxon>Actinopterygii</taxon>
        <taxon>Neopterygii</taxon>
        <taxon>Teleostei</taxon>
        <taxon>Neoteleostei</taxon>
        <taxon>Acanthomorphata</taxon>
        <taxon>Ovalentaria</taxon>
        <taxon>Cichlomorphae</taxon>
        <taxon>Cichliformes</taxon>
        <taxon>Cichlidae</taxon>
        <taxon>New World cichlids</taxon>
        <taxon>Cichlasomatinae</taxon>
        <taxon>Heroini</taxon>
        <taxon>Amphilophus</taxon>
    </lineage>
</organism>
<evidence type="ECO:0000256" key="5">
    <source>
        <dbReference type="ARBA" id="ARBA00023242"/>
    </source>
</evidence>
<name>A0A3Q0RHD5_AMPCI</name>
<dbReference type="PROSITE" id="PS01283">
    <property type="entry name" value="TBOX_1"/>
    <property type="match status" value="1"/>
</dbReference>
<dbReference type="InterPro" id="IPR046360">
    <property type="entry name" value="T-box_DNA-bd"/>
</dbReference>
<dbReference type="PANTHER" id="PTHR11267">
    <property type="entry name" value="T-BOX PROTEIN-RELATED"/>
    <property type="match status" value="1"/>
</dbReference>
<dbReference type="STRING" id="61819.ENSACIP00000011654"/>
<dbReference type="InterPro" id="IPR018186">
    <property type="entry name" value="TF_T-box_CS"/>
</dbReference>
<comment type="subcellular location">
    <subcellularLocation>
        <location evidence="1 6">Nucleus</location>
    </subcellularLocation>
</comment>
<keyword evidence="5 6" id="KW-0539">Nucleus</keyword>
<comment type="caution">
    <text evidence="6">Lacks conserved residue(s) required for the propagation of feature annotation.</text>
</comment>
<dbReference type="GO" id="GO:0000981">
    <property type="term" value="F:DNA-binding transcription factor activity, RNA polymerase II-specific"/>
    <property type="evidence" value="ECO:0007669"/>
    <property type="project" value="TreeGrafter"/>
</dbReference>
<dbReference type="PROSITE" id="PS01264">
    <property type="entry name" value="TBOX_2"/>
    <property type="match status" value="1"/>
</dbReference>
<evidence type="ECO:0000256" key="4">
    <source>
        <dbReference type="ARBA" id="ARBA00023163"/>
    </source>
</evidence>
<dbReference type="SMART" id="SM00425">
    <property type="entry name" value="TBOX"/>
    <property type="match status" value="1"/>
</dbReference>
<protein>
    <recommendedName>
        <fullName evidence="7">T-box domain-containing protein</fullName>
    </recommendedName>
</protein>
<dbReference type="AlphaFoldDB" id="A0A3Q0RHD5"/>
<dbReference type="Proteomes" id="UP000261340">
    <property type="component" value="Unplaced"/>
</dbReference>
<dbReference type="GO" id="GO:0001708">
    <property type="term" value="P:cell fate specification"/>
    <property type="evidence" value="ECO:0007669"/>
    <property type="project" value="TreeGrafter"/>
</dbReference>
<keyword evidence="2" id="KW-0805">Transcription regulation</keyword>
<dbReference type="GO" id="GO:0000785">
    <property type="term" value="C:chromatin"/>
    <property type="evidence" value="ECO:0007669"/>
    <property type="project" value="TreeGrafter"/>
</dbReference>
<dbReference type="Gene3D" id="2.60.40.820">
    <property type="entry name" value="Transcription factor, T-box"/>
    <property type="match status" value="1"/>
</dbReference>
<keyword evidence="9" id="KW-1185">Reference proteome</keyword>
<feature type="domain" description="T-box" evidence="7">
    <location>
        <begin position="77"/>
        <end position="203"/>
    </location>
</feature>
<dbReference type="GO" id="GO:0003007">
    <property type="term" value="P:heart morphogenesis"/>
    <property type="evidence" value="ECO:0007669"/>
    <property type="project" value="TreeGrafter"/>
</dbReference>
<proteinExistence type="predicted"/>
<accession>A0A3Q0RHD5</accession>